<sequence length="680" mass="75647">MRTCKGFPLYKVRIASAATSDNDRNNECYTQSQGNSDVGESSMPSVVNASIGLTSDVSRPCSPTTYAMSSDEHIEREEGQLSQNFRSADVRSGDGAGSGRGGDIGSYNNVNSNNIVLGTYIQLKTQIPMNNCFRFLVSLPKYQLRSAVEDQGPVWISMVEVLAQYSTVISRPHFIFNEEGQALDLSGADHKTVLTWPFHGGQNQQWFLSDDGRGGMAFLCMQNRKYLALRKLEEDASLFLSITPFYWEVTTHGDKFRVSIPRLPKGLPQANLALSIGFSVASLRPNFETLNTLLYILADTPEHRAKLEALENASRAGMFISGVEMFPSTTTPPNIVHLEDDTPIELYGRAQFIFNRQGKILDLSGTDFQTVITWDFHGDSNQQWAFERHSSASGLVALKSLLYPVYIASESLMEDARLFCTPHPFYWDLLRDKDGFKLSSSCSCFQLSILTGGNSFAVPGSHLGIGMVGETAKLRPLYADSFTRLHLLENSEATVAEVRRGNFLKTVALNRGDRRPITNEPCFIVGFTGTVLDLSYHDRRVYAFGYHGDTNQQWIIQSDGHGGATIQSRIIPHYVKYHELQLDSKLALDPSPFTWEMIKDGDGYRFVVPGTNFALSLGAYARIRYLHEQPGTCIYLMDNSPRSRAAIQSGIVSYSTVLPKSQQPSSVYISEGQFTKSRTP</sequence>
<feature type="region of interest" description="Disordered" evidence="1">
    <location>
        <begin position="62"/>
        <end position="104"/>
    </location>
</feature>
<feature type="compositionally biased region" description="Basic and acidic residues" evidence="1">
    <location>
        <begin position="70"/>
        <end position="79"/>
    </location>
</feature>
<evidence type="ECO:0008006" key="4">
    <source>
        <dbReference type="Google" id="ProtNLM"/>
    </source>
</evidence>
<feature type="compositionally biased region" description="Polar residues" evidence="1">
    <location>
        <begin position="27"/>
        <end position="44"/>
    </location>
</feature>
<gene>
    <name evidence="2" type="ORF">D9619_008807</name>
</gene>
<evidence type="ECO:0000256" key="1">
    <source>
        <dbReference type="SAM" id="MobiDB-lite"/>
    </source>
</evidence>
<dbReference type="OrthoDB" id="3064814at2759"/>
<feature type="region of interest" description="Disordered" evidence="1">
    <location>
        <begin position="22"/>
        <end position="44"/>
    </location>
</feature>
<dbReference type="Gene3D" id="2.80.10.50">
    <property type="match status" value="3"/>
</dbReference>
<comment type="caution">
    <text evidence="2">The sequence shown here is derived from an EMBL/GenBank/DDBJ whole genome shotgun (WGS) entry which is preliminary data.</text>
</comment>
<reference evidence="2 3" key="1">
    <citation type="journal article" date="2020" name="ISME J.">
        <title>Uncovering the hidden diversity of litter-decomposition mechanisms in mushroom-forming fungi.</title>
        <authorList>
            <person name="Floudas D."/>
            <person name="Bentzer J."/>
            <person name="Ahren D."/>
            <person name="Johansson T."/>
            <person name="Persson P."/>
            <person name="Tunlid A."/>
        </authorList>
    </citation>
    <scope>NUCLEOTIDE SEQUENCE [LARGE SCALE GENOMIC DNA]</scope>
    <source>
        <strain evidence="2 3">CBS 101986</strain>
    </source>
</reference>
<name>A0A8H5B9Q8_9AGAR</name>
<evidence type="ECO:0000313" key="3">
    <source>
        <dbReference type="Proteomes" id="UP000567179"/>
    </source>
</evidence>
<dbReference type="Proteomes" id="UP000567179">
    <property type="component" value="Unassembled WGS sequence"/>
</dbReference>
<dbReference type="SUPFAM" id="SSF50370">
    <property type="entry name" value="Ricin B-like lectins"/>
    <property type="match status" value="3"/>
</dbReference>
<dbReference type="InterPro" id="IPR035992">
    <property type="entry name" value="Ricin_B-like_lectins"/>
</dbReference>
<organism evidence="2 3">
    <name type="scientific">Psilocybe cf. subviscida</name>
    <dbReference type="NCBI Taxonomy" id="2480587"/>
    <lineage>
        <taxon>Eukaryota</taxon>
        <taxon>Fungi</taxon>
        <taxon>Dikarya</taxon>
        <taxon>Basidiomycota</taxon>
        <taxon>Agaricomycotina</taxon>
        <taxon>Agaricomycetes</taxon>
        <taxon>Agaricomycetidae</taxon>
        <taxon>Agaricales</taxon>
        <taxon>Agaricineae</taxon>
        <taxon>Strophariaceae</taxon>
        <taxon>Psilocybe</taxon>
    </lineage>
</organism>
<evidence type="ECO:0000313" key="2">
    <source>
        <dbReference type="EMBL" id="KAF5319309.1"/>
    </source>
</evidence>
<protein>
    <recommendedName>
        <fullName evidence="4">Ricin B lectin domain-containing protein</fullName>
    </recommendedName>
</protein>
<proteinExistence type="predicted"/>
<dbReference type="EMBL" id="JAACJJ010000029">
    <property type="protein sequence ID" value="KAF5319309.1"/>
    <property type="molecule type" value="Genomic_DNA"/>
</dbReference>
<accession>A0A8H5B9Q8</accession>
<feature type="compositionally biased region" description="Gly residues" evidence="1">
    <location>
        <begin position="94"/>
        <end position="104"/>
    </location>
</feature>
<keyword evidence="3" id="KW-1185">Reference proteome</keyword>
<dbReference type="AlphaFoldDB" id="A0A8H5B9Q8"/>